<reference evidence="1" key="4">
    <citation type="submission" date="2025-09" db="UniProtKB">
        <authorList>
            <consortium name="Ensembl"/>
        </authorList>
    </citation>
    <scope>IDENTIFICATION</scope>
</reference>
<dbReference type="EMBL" id="EAAA01001755">
    <property type="status" value="NOT_ANNOTATED_CDS"/>
    <property type="molecule type" value="Genomic_DNA"/>
</dbReference>
<accession>H2XYN9</accession>
<dbReference type="Ensembl" id="ENSCINT00000031044.1">
    <property type="protein sequence ID" value="ENSCINP00000034773.1"/>
    <property type="gene ID" value="ENSCING00000024133.1"/>
</dbReference>
<dbReference type="InterPro" id="IPR042861">
    <property type="entry name" value="TEX11"/>
</dbReference>
<evidence type="ECO:0000313" key="2">
    <source>
        <dbReference type="Proteomes" id="UP000008144"/>
    </source>
</evidence>
<reference evidence="1" key="2">
    <citation type="journal article" date="2008" name="Genome Biol.">
        <title>Improved genome assembly and evidence-based global gene model set for the chordate Ciona intestinalis: new insight into intron and operon populations.</title>
        <authorList>
            <person name="Satou Y."/>
            <person name="Mineta K."/>
            <person name="Ogasawara M."/>
            <person name="Sasakura Y."/>
            <person name="Shoguchi E."/>
            <person name="Ueno K."/>
            <person name="Yamada L."/>
            <person name="Matsumoto J."/>
            <person name="Wasserscheid J."/>
            <person name="Dewar K."/>
            <person name="Wiley G.B."/>
            <person name="Macmil S.L."/>
            <person name="Roe B.A."/>
            <person name="Zeller R.W."/>
            <person name="Hastings K.E."/>
            <person name="Lemaire P."/>
            <person name="Lindquist E."/>
            <person name="Endo T."/>
            <person name="Hotta K."/>
            <person name="Inaba K."/>
        </authorList>
    </citation>
    <scope>NUCLEOTIDE SEQUENCE [LARGE SCALE GENOMIC DNA]</scope>
    <source>
        <strain evidence="1">wild type</strain>
    </source>
</reference>
<dbReference type="OMA" id="RIMMASK"/>
<name>H2XYN9_CIOIN</name>
<dbReference type="GeneTree" id="ENSGT00660000096943"/>
<keyword evidence="2" id="KW-1185">Reference proteome</keyword>
<dbReference type="Proteomes" id="UP000008144">
    <property type="component" value="Chromosome 3"/>
</dbReference>
<dbReference type="PANTHER" id="PTHR47083">
    <property type="entry name" value="TESTIS-EXPRESSED PROTEIN 11"/>
    <property type="match status" value="1"/>
</dbReference>
<dbReference type="InParanoid" id="H2XYN9"/>
<reference evidence="2" key="1">
    <citation type="journal article" date="2002" name="Science">
        <title>The draft genome of Ciona intestinalis: insights into chordate and vertebrate origins.</title>
        <authorList>
            <person name="Dehal P."/>
            <person name="Satou Y."/>
            <person name="Campbell R.K."/>
            <person name="Chapman J."/>
            <person name="Degnan B."/>
            <person name="De Tomaso A."/>
            <person name="Davidson B."/>
            <person name="Di Gregorio A."/>
            <person name="Gelpke M."/>
            <person name="Goodstein D.M."/>
            <person name="Harafuji N."/>
            <person name="Hastings K.E."/>
            <person name="Ho I."/>
            <person name="Hotta K."/>
            <person name="Huang W."/>
            <person name="Kawashima T."/>
            <person name="Lemaire P."/>
            <person name="Martinez D."/>
            <person name="Meinertzhagen I.A."/>
            <person name="Necula S."/>
            <person name="Nonaka M."/>
            <person name="Putnam N."/>
            <person name="Rash S."/>
            <person name="Saiga H."/>
            <person name="Satake M."/>
            <person name="Terry A."/>
            <person name="Yamada L."/>
            <person name="Wang H.G."/>
            <person name="Awazu S."/>
            <person name="Azumi K."/>
            <person name="Boore J."/>
            <person name="Branno M."/>
            <person name="Chin-Bow S."/>
            <person name="DeSantis R."/>
            <person name="Doyle S."/>
            <person name="Francino P."/>
            <person name="Keys D.N."/>
            <person name="Haga S."/>
            <person name="Hayashi H."/>
            <person name="Hino K."/>
            <person name="Imai K.S."/>
            <person name="Inaba K."/>
            <person name="Kano S."/>
            <person name="Kobayashi K."/>
            <person name="Kobayashi M."/>
            <person name="Lee B.I."/>
            <person name="Makabe K.W."/>
            <person name="Manohar C."/>
            <person name="Matassi G."/>
            <person name="Medina M."/>
            <person name="Mochizuki Y."/>
            <person name="Mount S."/>
            <person name="Morishita T."/>
            <person name="Miura S."/>
            <person name="Nakayama A."/>
            <person name="Nishizaka S."/>
            <person name="Nomoto H."/>
            <person name="Ohta F."/>
            <person name="Oishi K."/>
            <person name="Rigoutsos I."/>
            <person name="Sano M."/>
            <person name="Sasaki A."/>
            <person name="Sasakura Y."/>
            <person name="Shoguchi E."/>
            <person name="Shin-i T."/>
            <person name="Spagnuolo A."/>
            <person name="Stainier D."/>
            <person name="Suzuki M.M."/>
            <person name="Tassy O."/>
            <person name="Takatori N."/>
            <person name="Tokuoka M."/>
            <person name="Yagi K."/>
            <person name="Yoshizaki F."/>
            <person name="Wada S."/>
            <person name="Zhang C."/>
            <person name="Hyatt P.D."/>
            <person name="Larimer F."/>
            <person name="Detter C."/>
            <person name="Doggett N."/>
            <person name="Glavina T."/>
            <person name="Hawkins T."/>
            <person name="Richardson P."/>
            <person name="Lucas S."/>
            <person name="Kohara Y."/>
            <person name="Levine M."/>
            <person name="Satoh N."/>
            <person name="Rokhsar D.S."/>
        </authorList>
    </citation>
    <scope>NUCLEOTIDE SEQUENCE [LARGE SCALE GENOMIC DNA]</scope>
</reference>
<reference evidence="1" key="3">
    <citation type="submission" date="2025-08" db="UniProtKB">
        <authorList>
            <consortium name="Ensembl"/>
        </authorList>
    </citation>
    <scope>IDENTIFICATION</scope>
</reference>
<evidence type="ECO:0000313" key="1">
    <source>
        <dbReference type="Ensembl" id="ENSCINP00000034773.1"/>
    </source>
</evidence>
<sequence length="255" mass="28155">METLEGRLAAFRASIEYVTKSLEVDRLSDEETLRSVTSISEVLNSNWISRVADTTGSPTGSCVTMEQRFKLKMFAKQLEEVAISLWNVTVGKQTLGSIKDTTAAVLRQICYDLIVCPLCLPGDLNDPANNPYMHRRIMMAAKVGKTWLDLEEFVKSSNLLTCAKTDIDTLMTSVKASADDKRQDITSLNKQLMRVYCDMAVAASGAKDHTRAFEVLTSAANMDLASGEGVYDREFDRVSATAYNLGLAATNERKL</sequence>
<protein>
    <submittedName>
        <fullName evidence="1">Uncharacterized protein</fullName>
    </submittedName>
</protein>
<organism evidence="1 2">
    <name type="scientific">Ciona intestinalis</name>
    <name type="common">Transparent sea squirt</name>
    <name type="synonym">Ascidia intestinalis</name>
    <dbReference type="NCBI Taxonomy" id="7719"/>
    <lineage>
        <taxon>Eukaryota</taxon>
        <taxon>Metazoa</taxon>
        <taxon>Chordata</taxon>
        <taxon>Tunicata</taxon>
        <taxon>Ascidiacea</taxon>
        <taxon>Phlebobranchia</taxon>
        <taxon>Cionidae</taxon>
        <taxon>Ciona</taxon>
    </lineage>
</organism>
<proteinExistence type="predicted"/>
<dbReference type="STRING" id="7719.ENSCINP00000034773"/>
<dbReference type="HOGENOM" id="CLU_878613_0_0_1"/>
<dbReference type="AlphaFoldDB" id="H2XYN9"/>
<dbReference type="PANTHER" id="PTHR47083:SF1">
    <property type="entry name" value="TESTIS-EXPRESSED PROTEIN 11"/>
    <property type="match status" value="1"/>
</dbReference>